<proteinExistence type="predicted"/>
<dbReference type="Proteomes" id="UP000034214">
    <property type="component" value="Unassembled WGS sequence"/>
</dbReference>
<accession>A0A0G1PJQ5</accession>
<dbReference type="AlphaFoldDB" id="A0A0G1PJQ5"/>
<reference evidence="1 2" key="1">
    <citation type="journal article" date="2015" name="Nature">
        <title>rRNA introns, odd ribosomes, and small enigmatic genomes across a large radiation of phyla.</title>
        <authorList>
            <person name="Brown C.T."/>
            <person name="Hug L.A."/>
            <person name="Thomas B.C."/>
            <person name="Sharon I."/>
            <person name="Castelle C.J."/>
            <person name="Singh A."/>
            <person name="Wilkins M.J."/>
            <person name="Williams K.H."/>
            <person name="Banfield J.F."/>
        </authorList>
    </citation>
    <scope>NUCLEOTIDE SEQUENCE [LARGE SCALE GENOMIC DNA]</scope>
</reference>
<comment type="caution">
    <text evidence="1">The sequence shown here is derived from an EMBL/GenBank/DDBJ whole genome shotgun (WGS) entry which is preliminary data.</text>
</comment>
<evidence type="ECO:0000313" key="2">
    <source>
        <dbReference type="Proteomes" id="UP000034214"/>
    </source>
</evidence>
<evidence type="ECO:0000313" key="1">
    <source>
        <dbReference type="EMBL" id="KKT96539.1"/>
    </source>
</evidence>
<organism evidence="1 2">
    <name type="scientific">Candidatus Collierbacteria bacterium GW2011_GWC2_45_15</name>
    <dbReference type="NCBI Taxonomy" id="1618394"/>
    <lineage>
        <taxon>Bacteria</taxon>
        <taxon>Candidatus Collieribacteriota</taxon>
    </lineage>
</organism>
<gene>
    <name evidence="1" type="ORF">UW99_C0055G0006</name>
</gene>
<protein>
    <submittedName>
        <fullName evidence="1">Uncharacterized protein</fullName>
    </submittedName>
</protein>
<name>A0A0G1PJQ5_9BACT</name>
<sequence>MLDSETQGYTPEQRENAERIFGDCVLNTLESMTSQIAGKSIKFSRSERDMRLIQMEKTLQLVKKKISQSKTDDDHEKKRPAGIKGLAPILAPATGRMEKFAIRNLIDRVKEGESDMAQVLNKAEIQFLSGDLRDVKNYIERGWQVGVSTALKVGGPLLYEGAHFVHLGLGTNGNLTDMSDDDYYKRIFDEQIRTGQFEDNTRRKLEFTGGWNLLLMR</sequence>
<dbReference type="EMBL" id="LCKM01000055">
    <property type="protein sequence ID" value="KKT96539.1"/>
    <property type="molecule type" value="Genomic_DNA"/>
</dbReference>